<evidence type="ECO:0000313" key="1">
    <source>
        <dbReference type="EMBL" id="PNF58014.1"/>
    </source>
</evidence>
<dbReference type="Pfam" id="PF10263">
    <property type="entry name" value="SprT-like"/>
    <property type="match status" value="1"/>
</dbReference>
<accession>A0A2N8RAA4</accession>
<gene>
    <name evidence="1" type="ORF">CXK99_18390</name>
</gene>
<evidence type="ECO:0000313" key="2">
    <source>
        <dbReference type="Proteomes" id="UP000236003"/>
    </source>
</evidence>
<dbReference type="EMBL" id="POUM01000018">
    <property type="protein sequence ID" value="PNF58014.1"/>
    <property type="molecule type" value="Genomic_DNA"/>
</dbReference>
<dbReference type="PANTHER" id="PTHR38773">
    <property type="entry name" value="PROTEIN SPRT"/>
    <property type="match status" value="1"/>
</dbReference>
<organism evidence="1 2">
    <name type="scientific">Stutzerimonas stutzeri</name>
    <name type="common">Pseudomonas stutzeri</name>
    <dbReference type="NCBI Taxonomy" id="316"/>
    <lineage>
        <taxon>Bacteria</taxon>
        <taxon>Pseudomonadati</taxon>
        <taxon>Pseudomonadota</taxon>
        <taxon>Gammaproteobacteria</taxon>
        <taxon>Pseudomonadales</taxon>
        <taxon>Pseudomonadaceae</taxon>
        <taxon>Stutzerimonas</taxon>
    </lineage>
</organism>
<keyword evidence="1" id="KW-0482">Metalloprotease</keyword>
<protein>
    <submittedName>
        <fullName evidence="1">SprT family zinc-dependent metalloprotease</fullName>
    </submittedName>
</protein>
<dbReference type="SMART" id="SM00731">
    <property type="entry name" value="SprT"/>
    <property type="match status" value="1"/>
</dbReference>
<comment type="caution">
    <text evidence="1">The sequence shown here is derived from an EMBL/GenBank/DDBJ whole genome shotgun (WGS) entry which is preliminary data.</text>
</comment>
<keyword evidence="1" id="KW-0645">Protease</keyword>
<reference evidence="1 2" key="1">
    <citation type="submission" date="2018-01" db="EMBL/GenBank/DDBJ databases">
        <title>Denitrification phenotypes of diverse strains of Pseudomonas stutzeri.</title>
        <authorList>
            <person name="Milligan D.A."/>
            <person name="Bergaust L."/>
            <person name="Bakken L.R."/>
            <person name="Frostegard A."/>
        </authorList>
    </citation>
    <scope>NUCLEOTIDE SEQUENCE [LARGE SCALE GENOMIC DNA]</scope>
    <source>
        <strain evidence="1 2">CCUG 44592</strain>
    </source>
</reference>
<name>A0A2N8RAA4_STUST</name>
<dbReference type="Proteomes" id="UP000236003">
    <property type="component" value="Unassembled WGS sequence"/>
</dbReference>
<proteinExistence type="predicted"/>
<sequence length="164" mass="19443">MPELLNARVEACYALAEQFFNRRFKRPEVSLKLRGQKAGVAHLQQNLLRFNEQLYRENTEHFLRQTVAHEVAHLIAHQMFGSRIQPHGEEWQLIMRGVYELAPDRCHTYLIQRRPVTRYVYNCSCAEQDFAFTAQRHALVAKGRRYYCRRCKTTLAFSGEQRIE</sequence>
<dbReference type="GO" id="GO:0006508">
    <property type="term" value="P:proteolysis"/>
    <property type="evidence" value="ECO:0007669"/>
    <property type="project" value="UniProtKB-KW"/>
</dbReference>
<dbReference type="InterPro" id="IPR035240">
    <property type="entry name" value="SprT_Zn_ribbon"/>
</dbReference>
<dbReference type="PANTHER" id="PTHR38773:SF1">
    <property type="entry name" value="PROTEIN SPRT"/>
    <property type="match status" value="1"/>
</dbReference>
<dbReference type="RefSeq" id="WP_003283908.1">
    <property type="nucleotide sequence ID" value="NZ_CP036186.1"/>
</dbReference>
<dbReference type="NCBIfam" id="NF003421">
    <property type="entry name" value="PRK04860.1"/>
    <property type="match status" value="1"/>
</dbReference>
<dbReference type="GO" id="GO:0006950">
    <property type="term" value="P:response to stress"/>
    <property type="evidence" value="ECO:0007669"/>
    <property type="project" value="UniProtKB-ARBA"/>
</dbReference>
<dbReference type="InterPro" id="IPR006640">
    <property type="entry name" value="SprT-like_domain"/>
</dbReference>
<keyword evidence="1" id="KW-0378">Hydrolase</keyword>
<dbReference type="GO" id="GO:0008237">
    <property type="term" value="F:metallopeptidase activity"/>
    <property type="evidence" value="ECO:0007669"/>
    <property type="project" value="UniProtKB-KW"/>
</dbReference>
<dbReference type="Pfam" id="PF17283">
    <property type="entry name" value="Zn_ribbon_SprT"/>
    <property type="match status" value="1"/>
</dbReference>
<dbReference type="AlphaFoldDB" id="A0A2N8RAA4"/>